<evidence type="ECO:0000313" key="3">
    <source>
        <dbReference type="EMBL" id="KPA76401.1"/>
    </source>
</evidence>
<gene>
    <name evidence="3" type="ORF">ABB37_07738</name>
</gene>
<feature type="compositionally biased region" description="Acidic residues" evidence="1">
    <location>
        <begin position="186"/>
        <end position="200"/>
    </location>
</feature>
<organism evidence="3 4">
    <name type="scientific">Leptomonas pyrrhocoris</name>
    <name type="common">Firebug parasite</name>
    <dbReference type="NCBI Taxonomy" id="157538"/>
    <lineage>
        <taxon>Eukaryota</taxon>
        <taxon>Discoba</taxon>
        <taxon>Euglenozoa</taxon>
        <taxon>Kinetoplastea</taxon>
        <taxon>Metakinetoplastina</taxon>
        <taxon>Trypanosomatida</taxon>
        <taxon>Trypanosomatidae</taxon>
        <taxon>Leishmaniinae</taxon>
        <taxon>Leptomonas</taxon>
    </lineage>
</organism>
<evidence type="ECO:0000256" key="2">
    <source>
        <dbReference type="SAM" id="Phobius"/>
    </source>
</evidence>
<keyword evidence="2" id="KW-1133">Transmembrane helix</keyword>
<sequence length="210" mass="23363">MYGLEQKLLEVTNARTANVRHVNPLSWYDPFLSWFRSNFDSTVNNGIQTALQKLIEIGVPIAARSMINTMSYKLGNSQLPVDTTFAKSSGWAIALIVVLSVVCAAVVALVAFCIWWERRLEKRKTRTARKAAATNWNEEDEEEHPRVQSLSNSRGSRSSDDDFDDDDDDDDDDARTSSFVSGSDSSESDSASDGDEDTGEVEVLTRQTLN</sequence>
<keyword evidence="2" id="KW-0812">Transmembrane</keyword>
<protein>
    <submittedName>
        <fullName evidence="3">Uncharacterized protein</fullName>
    </submittedName>
</protein>
<reference evidence="3 4" key="1">
    <citation type="submission" date="2015-07" db="EMBL/GenBank/DDBJ databases">
        <title>High-quality genome of monoxenous trypanosomatid Leptomonas pyrrhocoris.</title>
        <authorList>
            <person name="Flegontov P."/>
            <person name="Butenko A."/>
            <person name="Firsov S."/>
            <person name="Vlcek C."/>
            <person name="Logacheva M.D."/>
            <person name="Field M."/>
            <person name="Filatov D."/>
            <person name="Flegontova O."/>
            <person name="Gerasimov E."/>
            <person name="Jackson A.P."/>
            <person name="Kelly S."/>
            <person name="Opperdoes F."/>
            <person name="O'Reilly A."/>
            <person name="Votypka J."/>
            <person name="Yurchenko V."/>
            <person name="Lukes J."/>
        </authorList>
    </citation>
    <scope>NUCLEOTIDE SEQUENCE [LARGE SCALE GENOMIC DNA]</scope>
    <source>
        <strain evidence="3">H10</strain>
    </source>
</reference>
<evidence type="ECO:0000313" key="4">
    <source>
        <dbReference type="Proteomes" id="UP000037923"/>
    </source>
</evidence>
<dbReference type="OrthoDB" id="10606759at2759"/>
<name>A0A0N0VDW4_LEPPY</name>
<keyword evidence="4" id="KW-1185">Reference proteome</keyword>
<keyword evidence="2" id="KW-0472">Membrane</keyword>
<feature type="region of interest" description="Disordered" evidence="1">
    <location>
        <begin position="132"/>
        <end position="210"/>
    </location>
</feature>
<comment type="caution">
    <text evidence="3">The sequence shown here is derived from an EMBL/GenBank/DDBJ whole genome shotgun (WGS) entry which is preliminary data.</text>
</comment>
<dbReference type="EMBL" id="LGTL01000020">
    <property type="protein sequence ID" value="KPA76401.1"/>
    <property type="molecule type" value="Genomic_DNA"/>
</dbReference>
<dbReference type="AlphaFoldDB" id="A0A0N0VDW4"/>
<accession>A0A0N0VDW4</accession>
<feature type="transmembrane region" description="Helical" evidence="2">
    <location>
        <begin position="91"/>
        <end position="116"/>
    </location>
</feature>
<dbReference type="RefSeq" id="XP_015654840.1">
    <property type="nucleotide sequence ID" value="XM_015806476.1"/>
</dbReference>
<proteinExistence type="predicted"/>
<dbReference type="GeneID" id="26908023"/>
<evidence type="ECO:0000256" key="1">
    <source>
        <dbReference type="SAM" id="MobiDB-lite"/>
    </source>
</evidence>
<dbReference type="VEuPathDB" id="TriTrypDB:LpyrH10_20_0610"/>
<feature type="compositionally biased region" description="Acidic residues" evidence="1">
    <location>
        <begin position="161"/>
        <end position="173"/>
    </location>
</feature>
<dbReference type="Proteomes" id="UP000037923">
    <property type="component" value="Unassembled WGS sequence"/>
</dbReference>